<reference evidence="2 3" key="1">
    <citation type="submission" date="2022-03" db="EMBL/GenBank/DDBJ databases">
        <authorList>
            <person name="Nunn A."/>
            <person name="Chopra R."/>
            <person name="Nunn A."/>
            <person name="Contreras Garrido A."/>
        </authorList>
    </citation>
    <scope>NUCLEOTIDE SEQUENCE [LARGE SCALE GENOMIC DNA]</scope>
</reference>
<dbReference type="GO" id="GO:0006310">
    <property type="term" value="P:DNA recombination"/>
    <property type="evidence" value="ECO:0007669"/>
    <property type="project" value="InterPro"/>
</dbReference>
<dbReference type="InterPro" id="IPR010585">
    <property type="entry name" value="DNA_repair_prot_XRCC4"/>
</dbReference>
<evidence type="ECO:0000313" key="3">
    <source>
        <dbReference type="Proteomes" id="UP000836841"/>
    </source>
</evidence>
<feature type="compositionally biased region" description="Basic and acidic residues" evidence="1">
    <location>
        <begin position="75"/>
        <end position="84"/>
    </location>
</feature>
<name>A0AAU9S2N1_THLAR</name>
<protein>
    <submittedName>
        <fullName evidence="2">Uncharacterized protein</fullName>
    </submittedName>
</protein>
<dbReference type="GO" id="GO:0032807">
    <property type="term" value="C:DNA ligase IV complex"/>
    <property type="evidence" value="ECO:0007669"/>
    <property type="project" value="TreeGrafter"/>
</dbReference>
<accession>A0AAU9S2N1</accession>
<dbReference type="Gene3D" id="1.20.5.370">
    <property type="match status" value="1"/>
</dbReference>
<dbReference type="PANTHER" id="PTHR28559">
    <property type="entry name" value="DNA REPAIR PROTEIN XRCC4"/>
    <property type="match status" value="1"/>
</dbReference>
<dbReference type="EMBL" id="OU466859">
    <property type="protein sequence ID" value="CAH2052965.1"/>
    <property type="molecule type" value="Genomic_DNA"/>
</dbReference>
<keyword evidence="3" id="KW-1185">Reference proteome</keyword>
<sequence>MTISQHLLPAQEEVVNKTRAFEKMKSEAEKCLAQGERLSKEKIEFEDATYAKACVFVKRFVSVLNKKKAKLRALRDKEDSVRAVEEEESTDIAESFESGRSDNEQSEEEASNKATTSTKERGRKRAARSKKIPLPL</sequence>
<dbReference type="AlphaFoldDB" id="A0AAU9S2N1"/>
<dbReference type="GO" id="GO:0005958">
    <property type="term" value="C:DNA-dependent protein kinase-DNA ligase 4 complex"/>
    <property type="evidence" value="ECO:0007669"/>
    <property type="project" value="TreeGrafter"/>
</dbReference>
<dbReference type="SUPFAM" id="SSF58022">
    <property type="entry name" value="XRCC4, C-terminal oligomerization domain"/>
    <property type="match status" value="1"/>
</dbReference>
<feature type="compositionally biased region" description="Basic residues" evidence="1">
    <location>
        <begin position="121"/>
        <end position="136"/>
    </location>
</feature>
<dbReference type="Proteomes" id="UP000836841">
    <property type="component" value="Chromosome 3"/>
</dbReference>
<dbReference type="InterPro" id="IPR014751">
    <property type="entry name" value="XRCC4-like_C"/>
</dbReference>
<dbReference type="GO" id="GO:0006303">
    <property type="term" value="P:double-strand break repair via nonhomologous end joining"/>
    <property type="evidence" value="ECO:0007669"/>
    <property type="project" value="TreeGrafter"/>
</dbReference>
<feature type="region of interest" description="Disordered" evidence="1">
    <location>
        <begin position="75"/>
        <end position="136"/>
    </location>
</feature>
<gene>
    <name evidence="2" type="ORF">TAV2_LOCUS9608</name>
</gene>
<dbReference type="GO" id="GO:0003677">
    <property type="term" value="F:DNA binding"/>
    <property type="evidence" value="ECO:0007669"/>
    <property type="project" value="InterPro"/>
</dbReference>
<proteinExistence type="predicted"/>
<organism evidence="2 3">
    <name type="scientific">Thlaspi arvense</name>
    <name type="common">Field penny-cress</name>
    <dbReference type="NCBI Taxonomy" id="13288"/>
    <lineage>
        <taxon>Eukaryota</taxon>
        <taxon>Viridiplantae</taxon>
        <taxon>Streptophyta</taxon>
        <taxon>Embryophyta</taxon>
        <taxon>Tracheophyta</taxon>
        <taxon>Spermatophyta</taxon>
        <taxon>Magnoliopsida</taxon>
        <taxon>eudicotyledons</taxon>
        <taxon>Gunneridae</taxon>
        <taxon>Pentapetalae</taxon>
        <taxon>rosids</taxon>
        <taxon>malvids</taxon>
        <taxon>Brassicales</taxon>
        <taxon>Brassicaceae</taxon>
        <taxon>Thlaspideae</taxon>
        <taxon>Thlaspi</taxon>
    </lineage>
</organism>
<evidence type="ECO:0000313" key="2">
    <source>
        <dbReference type="EMBL" id="CAH2052965.1"/>
    </source>
</evidence>
<dbReference type="PANTHER" id="PTHR28559:SF1">
    <property type="entry name" value="DNA REPAIR PROTEIN XRCC4"/>
    <property type="match status" value="1"/>
</dbReference>
<dbReference type="GO" id="GO:0010165">
    <property type="term" value="P:response to X-ray"/>
    <property type="evidence" value="ECO:0007669"/>
    <property type="project" value="TreeGrafter"/>
</dbReference>
<evidence type="ECO:0000256" key="1">
    <source>
        <dbReference type="SAM" id="MobiDB-lite"/>
    </source>
</evidence>